<dbReference type="Proteomes" id="UP001234178">
    <property type="component" value="Unassembled WGS sequence"/>
</dbReference>
<accession>A0ABQ9YYC3</accession>
<proteinExistence type="predicted"/>
<evidence type="ECO:0000313" key="2">
    <source>
        <dbReference type="Proteomes" id="UP001234178"/>
    </source>
</evidence>
<organism evidence="1 2">
    <name type="scientific">Daphnia magna</name>
    <dbReference type="NCBI Taxonomy" id="35525"/>
    <lineage>
        <taxon>Eukaryota</taxon>
        <taxon>Metazoa</taxon>
        <taxon>Ecdysozoa</taxon>
        <taxon>Arthropoda</taxon>
        <taxon>Crustacea</taxon>
        <taxon>Branchiopoda</taxon>
        <taxon>Diplostraca</taxon>
        <taxon>Cladocera</taxon>
        <taxon>Anomopoda</taxon>
        <taxon>Daphniidae</taxon>
        <taxon>Daphnia</taxon>
    </lineage>
</organism>
<reference evidence="1 2" key="1">
    <citation type="journal article" date="2023" name="Nucleic Acids Res.">
        <title>The hologenome of Daphnia magna reveals possible DNA methylation and microbiome-mediated evolution of the host genome.</title>
        <authorList>
            <person name="Chaturvedi A."/>
            <person name="Li X."/>
            <person name="Dhandapani V."/>
            <person name="Marshall H."/>
            <person name="Kissane S."/>
            <person name="Cuenca-Cambronero M."/>
            <person name="Asole G."/>
            <person name="Calvet F."/>
            <person name="Ruiz-Romero M."/>
            <person name="Marangio P."/>
            <person name="Guigo R."/>
            <person name="Rago D."/>
            <person name="Mirbahai L."/>
            <person name="Eastwood N."/>
            <person name="Colbourne J.K."/>
            <person name="Zhou J."/>
            <person name="Mallon E."/>
            <person name="Orsini L."/>
        </authorList>
    </citation>
    <scope>NUCLEOTIDE SEQUENCE [LARGE SCALE GENOMIC DNA]</scope>
    <source>
        <strain evidence="1">LRV0_1</strain>
    </source>
</reference>
<comment type="caution">
    <text evidence="1">The sequence shown here is derived from an EMBL/GenBank/DDBJ whole genome shotgun (WGS) entry which is preliminary data.</text>
</comment>
<protein>
    <submittedName>
        <fullName evidence="1">Uncharacterized protein</fullName>
    </submittedName>
</protein>
<sequence>MISLRNNPTWYTHLIEWTHDLEFVDICSLRYRILWWKGLPIATEQPQHTHKLRHQHSVFQSLSANPKPRPKTNALVSYSGSNSFTELYLYVLTTSRILQDDVHKLFSKQDFLVMVFFSSVRL</sequence>
<dbReference type="EMBL" id="JAOYFB010000001">
    <property type="protein sequence ID" value="KAK4005606.1"/>
    <property type="molecule type" value="Genomic_DNA"/>
</dbReference>
<gene>
    <name evidence="1" type="ORF">OUZ56_007306</name>
</gene>
<name>A0ABQ9YYC3_9CRUS</name>
<keyword evidence="2" id="KW-1185">Reference proteome</keyword>
<evidence type="ECO:0000313" key="1">
    <source>
        <dbReference type="EMBL" id="KAK4005606.1"/>
    </source>
</evidence>